<dbReference type="SMART" id="SM00640">
    <property type="entry name" value="Glyco_32"/>
    <property type="match status" value="1"/>
</dbReference>
<name>A0ABW5XAN5_9FLAO</name>
<keyword evidence="3 4" id="KW-0326">Glycosidase</keyword>
<dbReference type="InterPro" id="IPR013320">
    <property type="entry name" value="ConA-like_dom_sf"/>
</dbReference>
<dbReference type="GO" id="GO:0016787">
    <property type="term" value="F:hydrolase activity"/>
    <property type="evidence" value="ECO:0007669"/>
    <property type="project" value="UniProtKB-KW"/>
</dbReference>
<dbReference type="Pfam" id="PF00251">
    <property type="entry name" value="Glyco_hydro_32N"/>
    <property type="match status" value="2"/>
</dbReference>
<comment type="similarity">
    <text evidence="1 4">Belongs to the glycosyl hydrolase 32 family.</text>
</comment>
<dbReference type="Gene3D" id="2.115.10.20">
    <property type="entry name" value="Glycosyl hydrolase domain, family 43"/>
    <property type="match status" value="2"/>
</dbReference>
<comment type="caution">
    <text evidence="7">The sequence shown here is derived from an EMBL/GenBank/DDBJ whole genome shotgun (WGS) entry which is preliminary data.</text>
</comment>
<dbReference type="CDD" id="cd18622">
    <property type="entry name" value="GH32_Inu-like"/>
    <property type="match status" value="1"/>
</dbReference>
<feature type="domain" description="Glycosyl hydrolase family 32 C-terminal" evidence="6">
    <location>
        <begin position="474"/>
        <end position="630"/>
    </location>
</feature>
<evidence type="ECO:0000256" key="1">
    <source>
        <dbReference type="ARBA" id="ARBA00009902"/>
    </source>
</evidence>
<reference evidence="8" key="1">
    <citation type="journal article" date="2019" name="Int. J. Syst. Evol. Microbiol.">
        <title>The Global Catalogue of Microorganisms (GCM) 10K type strain sequencing project: providing services to taxonomists for standard genome sequencing and annotation.</title>
        <authorList>
            <consortium name="The Broad Institute Genomics Platform"/>
            <consortium name="The Broad Institute Genome Sequencing Center for Infectious Disease"/>
            <person name="Wu L."/>
            <person name="Ma J."/>
        </authorList>
    </citation>
    <scope>NUCLEOTIDE SEQUENCE [LARGE SCALE GENOMIC DNA]</scope>
    <source>
        <strain evidence="8">KCTC 52925</strain>
    </source>
</reference>
<dbReference type="InterPro" id="IPR001362">
    <property type="entry name" value="Glyco_hydro_32"/>
</dbReference>
<organism evidence="7 8">
    <name type="scientific">Christiangramia antarctica</name>
    <dbReference type="NCBI Taxonomy" id="2058158"/>
    <lineage>
        <taxon>Bacteria</taxon>
        <taxon>Pseudomonadati</taxon>
        <taxon>Bacteroidota</taxon>
        <taxon>Flavobacteriia</taxon>
        <taxon>Flavobacteriales</taxon>
        <taxon>Flavobacteriaceae</taxon>
        <taxon>Christiangramia</taxon>
    </lineage>
</organism>
<proteinExistence type="inferred from homology"/>
<sequence length="641" mass="73679">MVKKTSIWIFVCLAMVGNILVVQAQYDEVYRPQYHFSPTKGWIGDPDGLIHYKGVYHLFWWGHAVSRDLVHWEELPYPMQGGPGDFSYFSGSVVVDKNNDSGFGNESMIAFYTRHYPGDTLPEAQAISVSNDGVIFNYYKKNPVLDINKVFFRDPQVFWHDETKKWIMAVSLPNEQSVHFYSSENLKKWKFLSEFKGLGVQNSFWECPDLFEVPVKGKKDEKHWVLLIGRGPNRVQYFVGDFDGNRFIPYSNIESYLKRGIGLQGEIFEDFEEVRSNKYSSNSKRGFLGNRFLLSENFKNDTIAWESSCFQISKPAINFLVSGSNDIQNHSIQLIIDNRTREESAGNGDSIFRWKGWNVAKWLGKSAKIRVIDKSVNDSANIAIDHIQFSDQLMDTNLEHGLWLDYGNDFYAARTWRDYDNNSKRKVMLGWMGNWRYANQVPTSWGKGFESIPREIQLIETGEGLRIVQNPIPELKTLRTTSFELKEIPLKANLQLSKIPEYGNTYEMNAVFKFTGNSELQINLQEDGNKSLVLTYDSSTNLFSVDRSTTTNATSKEFIEKFKGLMKAPVKLKNDLLEIRIFVDRSSVEIFTQDGEKVFSVLTFPGPEQTGASLHSKGDEVIIKGLKVWKLNSIWKNKNNN</sequence>
<feature type="domain" description="Glycosyl hydrolase family 32 N-terminal" evidence="5">
    <location>
        <begin position="385"/>
        <end position="471"/>
    </location>
</feature>
<dbReference type="SUPFAM" id="SSF75005">
    <property type="entry name" value="Arabinanase/levansucrase/invertase"/>
    <property type="match status" value="1"/>
</dbReference>
<evidence type="ECO:0000259" key="5">
    <source>
        <dbReference type="Pfam" id="PF00251"/>
    </source>
</evidence>
<dbReference type="Pfam" id="PF08244">
    <property type="entry name" value="Glyco_hydro_32C"/>
    <property type="match status" value="1"/>
</dbReference>
<gene>
    <name evidence="7" type="ORF">ACFSYS_17070</name>
</gene>
<dbReference type="InterPro" id="IPR013189">
    <property type="entry name" value="Glyco_hydro_32_C"/>
</dbReference>
<accession>A0ABW5XAN5</accession>
<feature type="domain" description="Glycosyl hydrolase family 32 N-terminal" evidence="5">
    <location>
        <begin position="35"/>
        <end position="253"/>
    </location>
</feature>
<keyword evidence="8" id="KW-1185">Reference proteome</keyword>
<evidence type="ECO:0000256" key="4">
    <source>
        <dbReference type="RuleBase" id="RU362110"/>
    </source>
</evidence>
<dbReference type="InterPro" id="IPR013148">
    <property type="entry name" value="Glyco_hydro_32_N"/>
</dbReference>
<evidence type="ECO:0000256" key="2">
    <source>
        <dbReference type="ARBA" id="ARBA00022801"/>
    </source>
</evidence>
<evidence type="ECO:0000313" key="7">
    <source>
        <dbReference type="EMBL" id="MFD2835004.1"/>
    </source>
</evidence>
<keyword evidence="2 4" id="KW-0378">Hydrolase</keyword>
<dbReference type="InterPro" id="IPR023296">
    <property type="entry name" value="Glyco_hydro_beta-prop_sf"/>
</dbReference>
<evidence type="ECO:0000259" key="6">
    <source>
        <dbReference type="Pfam" id="PF08244"/>
    </source>
</evidence>
<dbReference type="PANTHER" id="PTHR42800">
    <property type="entry name" value="EXOINULINASE INUD (AFU_ORTHOLOGUE AFUA_5G00480)"/>
    <property type="match status" value="1"/>
</dbReference>
<protein>
    <submittedName>
        <fullName evidence="7">Glycoside hydrolase family 32 protein</fullName>
    </submittedName>
</protein>
<dbReference type="PANTHER" id="PTHR42800:SF1">
    <property type="entry name" value="EXOINULINASE INUD (AFU_ORTHOLOGUE AFUA_5G00480)"/>
    <property type="match status" value="1"/>
</dbReference>
<evidence type="ECO:0000313" key="8">
    <source>
        <dbReference type="Proteomes" id="UP001597438"/>
    </source>
</evidence>
<dbReference type="SUPFAM" id="SSF49899">
    <property type="entry name" value="Concanavalin A-like lectins/glucanases"/>
    <property type="match status" value="1"/>
</dbReference>
<dbReference type="EMBL" id="JBHUOJ010000037">
    <property type="protein sequence ID" value="MFD2835004.1"/>
    <property type="molecule type" value="Genomic_DNA"/>
</dbReference>
<dbReference type="Proteomes" id="UP001597438">
    <property type="component" value="Unassembled WGS sequence"/>
</dbReference>
<evidence type="ECO:0000256" key="3">
    <source>
        <dbReference type="ARBA" id="ARBA00023295"/>
    </source>
</evidence>
<dbReference type="Gene3D" id="2.60.120.560">
    <property type="entry name" value="Exo-inulinase, domain 1"/>
    <property type="match status" value="1"/>
</dbReference>